<dbReference type="EMBL" id="JASPKZ010001597">
    <property type="protein sequence ID" value="KAJ9597609.1"/>
    <property type="molecule type" value="Genomic_DNA"/>
</dbReference>
<comment type="caution">
    <text evidence="2">The sequence shown here is derived from an EMBL/GenBank/DDBJ whole genome shotgun (WGS) entry which is preliminary data.</text>
</comment>
<organism evidence="2 3">
    <name type="scientific">Diploptera punctata</name>
    <name type="common">Pacific beetle cockroach</name>
    <dbReference type="NCBI Taxonomy" id="6984"/>
    <lineage>
        <taxon>Eukaryota</taxon>
        <taxon>Metazoa</taxon>
        <taxon>Ecdysozoa</taxon>
        <taxon>Arthropoda</taxon>
        <taxon>Hexapoda</taxon>
        <taxon>Insecta</taxon>
        <taxon>Pterygota</taxon>
        <taxon>Neoptera</taxon>
        <taxon>Polyneoptera</taxon>
        <taxon>Dictyoptera</taxon>
        <taxon>Blattodea</taxon>
        <taxon>Blaberoidea</taxon>
        <taxon>Blaberidae</taxon>
        <taxon>Diplopterinae</taxon>
        <taxon>Diploptera</taxon>
    </lineage>
</organism>
<reference evidence="2" key="1">
    <citation type="journal article" date="2023" name="IScience">
        <title>Live-bearing cockroach genome reveals convergent evolutionary mechanisms linked to viviparity in insects and beyond.</title>
        <authorList>
            <person name="Fouks B."/>
            <person name="Harrison M.C."/>
            <person name="Mikhailova A.A."/>
            <person name="Marchal E."/>
            <person name="English S."/>
            <person name="Carruthers M."/>
            <person name="Jennings E.C."/>
            <person name="Chiamaka E.L."/>
            <person name="Frigard R.A."/>
            <person name="Pippel M."/>
            <person name="Attardo G.M."/>
            <person name="Benoit J.B."/>
            <person name="Bornberg-Bauer E."/>
            <person name="Tobe S.S."/>
        </authorList>
    </citation>
    <scope>NUCLEOTIDE SEQUENCE</scope>
    <source>
        <strain evidence="2">Stay&amp;Tobe</strain>
    </source>
</reference>
<dbReference type="Proteomes" id="UP001233999">
    <property type="component" value="Unassembled WGS sequence"/>
</dbReference>
<reference evidence="2" key="2">
    <citation type="submission" date="2023-05" db="EMBL/GenBank/DDBJ databases">
        <authorList>
            <person name="Fouks B."/>
        </authorList>
    </citation>
    <scope>NUCLEOTIDE SEQUENCE</scope>
    <source>
        <strain evidence="2">Stay&amp;Tobe</strain>
        <tissue evidence="2">Testes</tissue>
    </source>
</reference>
<keyword evidence="3" id="KW-1185">Reference proteome</keyword>
<accession>A0AAD8AEF8</accession>
<sequence length="128" mass="14487">MRQALTVNLLVEYFGISQDVPTGEERVIYEQIKKQLTEEDEVTAEVTTLLINEEATNKESDGAVAVSDEETSPVVDFQGNSSSSYEPSPPRKTKMMFPEGYLADAYKIWMKTPREKDRNVDPHLCQPD</sequence>
<proteinExistence type="predicted"/>
<name>A0AAD8AEF8_DIPPU</name>
<gene>
    <name evidence="2" type="ORF">L9F63_011535</name>
</gene>
<evidence type="ECO:0000313" key="3">
    <source>
        <dbReference type="Proteomes" id="UP001233999"/>
    </source>
</evidence>
<protein>
    <submittedName>
        <fullName evidence="2">Uncharacterized protein</fullName>
    </submittedName>
</protein>
<evidence type="ECO:0000313" key="2">
    <source>
        <dbReference type="EMBL" id="KAJ9597609.1"/>
    </source>
</evidence>
<feature type="region of interest" description="Disordered" evidence="1">
    <location>
        <begin position="59"/>
        <end position="93"/>
    </location>
</feature>
<dbReference type="AlphaFoldDB" id="A0AAD8AEF8"/>
<evidence type="ECO:0000256" key="1">
    <source>
        <dbReference type="SAM" id="MobiDB-lite"/>
    </source>
</evidence>